<dbReference type="HAMAP" id="MF_01477">
    <property type="entry name" value="Iojap_RsfS"/>
    <property type="match status" value="1"/>
</dbReference>
<dbReference type="AlphaFoldDB" id="A0AA41R4J6"/>
<dbReference type="Gene3D" id="3.30.460.10">
    <property type="entry name" value="Beta Polymerase, domain 2"/>
    <property type="match status" value="1"/>
</dbReference>
<gene>
    <name evidence="2 3" type="primary">rsfS</name>
    <name evidence="3" type="ORF">MRX98_10160</name>
</gene>
<dbReference type="GO" id="GO:0005737">
    <property type="term" value="C:cytoplasm"/>
    <property type="evidence" value="ECO:0007669"/>
    <property type="project" value="UniProtKB-SubCell"/>
</dbReference>
<dbReference type="RefSeq" id="WP_246906788.1">
    <property type="nucleotide sequence ID" value="NZ_JALJRB010000009.1"/>
</dbReference>
<comment type="similarity">
    <text evidence="1 2">Belongs to the Iojap/RsfS family.</text>
</comment>
<dbReference type="InterPro" id="IPR004394">
    <property type="entry name" value="Iojap/RsfS/C7orf30"/>
</dbReference>
<keyword evidence="4" id="KW-1185">Reference proteome</keyword>
<keyword evidence="2" id="KW-0963">Cytoplasm</keyword>
<proteinExistence type="inferred from homology"/>
<dbReference type="PANTHER" id="PTHR21043">
    <property type="entry name" value="IOJAP SUPERFAMILY ORTHOLOG"/>
    <property type="match status" value="1"/>
</dbReference>
<evidence type="ECO:0000313" key="4">
    <source>
        <dbReference type="Proteomes" id="UP001165427"/>
    </source>
</evidence>
<evidence type="ECO:0000256" key="1">
    <source>
        <dbReference type="ARBA" id="ARBA00010574"/>
    </source>
</evidence>
<comment type="function">
    <text evidence="2">Functions as a ribosomal silencing factor. Interacts with ribosomal protein uL14 (rplN), blocking formation of intersubunit bridge B8. Prevents association of the 30S and 50S ribosomal subunits and the formation of functional ribosomes, thus repressing translation.</text>
</comment>
<dbReference type="GO" id="GO:0042256">
    <property type="term" value="P:cytosolic ribosome assembly"/>
    <property type="evidence" value="ECO:0007669"/>
    <property type="project" value="UniProtKB-UniRule"/>
</dbReference>
<dbReference type="Proteomes" id="UP001165427">
    <property type="component" value="Unassembled WGS sequence"/>
</dbReference>
<evidence type="ECO:0000256" key="2">
    <source>
        <dbReference type="HAMAP-Rule" id="MF_01477"/>
    </source>
</evidence>
<dbReference type="PANTHER" id="PTHR21043:SF0">
    <property type="entry name" value="MITOCHONDRIAL ASSEMBLY OF RIBOSOMAL LARGE SUBUNIT PROTEIN 1"/>
    <property type="match status" value="1"/>
</dbReference>
<evidence type="ECO:0000313" key="3">
    <source>
        <dbReference type="EMBL" id="MCJ8500935.1"/>
    </source>
</evidence>
<sequence length="136" mass="15304">MNSDPDSVLDIYVQAVTARKAEAVVALDVRGLTSIADAFIICSARSNRQVSAIAEHVQRFLRDHAIKPLSVEGQREGHWVLMDYGSVIIHVFYESTRRFYDLEGLWADARRIYTPSMQQQDNAGDSSFDGDEIIVE</sequence>
<protein>
    <recommendedName>
        <fullName evidence="2">Ribosomal silencing factor RsfS</fullName>
    </recommendedName>
</protein>
<keyword evidence="2" id="KW-0810">Translation regulation</keyword>
<dbReference type="EMBL" id="JALJRB010000009">
    <property type="protein sequence ID" value="MCJ8500935.1"/>
    <property type="molecule type" value="Genomic_DNA"/>
</dbReference>
<dbReference type="NCBIfam" id="TIGR00090">
    <property type="entry name" value="rsfS_iojap_ybeB"/>
    <property type="match status" value="1"/>
</dbReference>
<organism evidence="3 4">
    <name type="scientific">Desulfatitalea alkaliphila</name>
    <dbReference type="NCBI Taxonomy" id="2929485"/>
    <lineage>
        <taxon>Bacteria</taxon>
        <taxon>Pseudomonadati</taxon>
        <taxon>Thermodesulfobacteriota</taxon>
        <taxon>Desulfobacteria</taxon>
        <taxon>Desulfobacterales</taxon>
        <taxon>Desulfosarcinaceae</taxon>
        <taxon>Desulfatitalea</taxon>
    </lineage>
</organism>
<comment type="caution">
    <text evidence="3">The sequence shown here is derived from an EMBL/GenBank/DDBJ whole genome shotgun (WGS) entry which is preliminary data.</text>
</comment>
<keyword evidence="2" id="KW-0678">Repressor</keyword>
<dbReference type="Pfam" id="PF02410">
    <property type="entry name" value="RsfS"/>
    <property type="match status" value="1"/>
</dbReference>
<reference evidence="3" key="1">
    <citation type="submission" date="2022-04" db="EMBL/GenBank/DDBJ databases">
        <title>Desulfatitalea alkaliphila sp. nov., a novel anaerobic sulfate-reducing bacterium isolated from terrestrial mud volcano, Taman Peninsula, Russia.</title>
        <authorList>
            <person name="Khomyakova M.A."/>
            <person name="Merkel A.Y."/>
            <person name="Slobodkin A.I."/>
        </authorList>
    </citation>
    <scope>NUCLEOTIDE SEQUENCE</scope>
    <source>
        <strain evidence="3">M08but</strain>
    </source>
</reference>
<dbReference type="GO" id="GO:0090071">
    <property type="term" value="P:negative regulation of ribosome biogenesis"/>
    <property type="evidence" value="ECO:0007669"/>
    <property type="project" value="UniProtKB-UniRule"/>
</dbReference>
<name>A0AA41R4J6_9BACT</name>
<accession>A0AA41R4J6</accession>
<dbReference type="GO" id="GO:0017148">
    <property type="term" value="P:negative regulation of translation"/>
    <property type="evidence" value="ECO:0007669"/>
    <property type="project" value="UniProtKB-UniRule"/>
</dbReference>
<dbReference type="InterPro" id="IPR043519">
    <property type="entry name" value="NT_sf"/>
</dbReference>
<comment type="subunit">
    <text evidence="2">Interacts with ribosomal protein uL14 (rplN).</text>
</comment>
<comment type="subcellular location">
    <subcellularLocation>
        <location evidence="2">Cytoplasm</location>
    </subcellularLocation>
</comment>
<dbReference type="SUPFAM" id="SSF81301">
    <property type="entry name" value="Nucleotidyltransferase"/>
    <property type="match status" value="1"/>
</dbReference>
<dbReference type="GO" id="GO:0043023">
    <property type="term" value="F:ribosomal large subunit binding"/>
    <property type="evidence" value="ECO:0007669"/>
    <property type="project" value="TreeGrafter"/>
</dbReference>